<dbReference type="GO" id="GO:0005737">
    <property type="term" value="C:cytoplasm"/>
    <property type="evidence" value="ECO:0007669"/>
    <property type="project" value="UniProtKB-SubCell"/>
</dbReference>
<dbReference type="Gene3D" id="3.40.309.10">
    <property type="entry name" value="Aldehyde Dehydrogenase, Chain A, domain 2"/>
    <property type="match status" value="1"/>
</dbReference>
<keyword evidence="7" id="KW-0963">Cytoplasm</keyword>
<sequence length="414" mass="44698">MTYIEELGRRAKEVSKTIGNASTKRKNDCLEAIASALWEQRNYILEQNAVDIANGRQNEMSEGLIDRLTLTEPRIHGICQAVRKLIALDDPVGVVESGITRPNGLQILKTRVALGVVGIIYESRPNVTVDGAVLCLKSGNAVILRGGKEAINSNKALSYVMRQAVTQCGLPADIIQLVEDTSRETANGMMQLNGYLDVLIPRGGAGLIQAVVKNATVPVIETGVGNCHVYVEQSADLQMAANIVENSKTDRVSVCNAEESLLVDESIAAAFLPLVKTRLDAHNVKWYGCEKTRAIVPDALDATDEEYGKEFLDYVISVKVVQGVSEAISHIDRFGTGHSEVIVTNNLSAAEKFLNEVDAAAVYVNASSRFTDGGEFGMGAEIGISTQKLHARGPMGLKELTSIKYKILGDGQIR</sequence>
<keyword evidence="4 7" id="KW-0521">NADP</keyword>
<dbReference type="FunFam" id="3.40.309.10:FF:000006">
    <property type="entry name" value="Gamma-glutamyl phosphate reductase"/>
    <property type="match status" value="1"/>
</dbReference>
<accession>A0A926E3U6</accession>
<dbReference type="InterPro" id="IPR016161">
    <property type="entry name" value="Ald_DH/histidinol_DH"/>
</dbReference>
<dbReference type="PANTHER" id="PTHR11063:SF8">
    <property type="entry name" value="DELTA-1-PYRROLINE-5-CARBOXYLATE SYNTHASE"/>
    <property type="match status" value="1"/>
</dbReference>
<evidence type="ECO:0000256" key="2">
    <source>
        <dbReference type="ARBA" id="ARBA00022605"/>
    </source>
</evidence>
<dbReference type="SUPFAM" id="SSF53720">
    <property type="entry name" value="ALDH-like"/>
    <property type="match status" value="1"/>
</dbReference>
<organism evidence="9 10">
    <name type="scientific">Fumia xinanensis</name>
    <dbReference type="NCBI Taxonomy" id="2763659"/>
    <lineage>
        <taxon>Bacteria</taxon>
        <taxon>Bacillati</taxon>
        <taxon>Bacillota</taxon>
        <taxon>Clostridia</taxon>
        <taxon>Eubacteriales</taxon>
        <taxon>Oscillospiraceae</taxon>
        <taxon>Fumia</taxon>
    </lineage>
</organism>
<proteinExistence type="inferred from homology"/>
<dbReference type="AlphaFoldDB" id="A0A926E3U6"/>
<keyword evidence="5 7" id="KW-0560">Oxidoreductase</keyword>
<evidence type="ECO:0000256" key="7">
    <source>
        <dbReference type="HAMAP-Rule" id="MF_00412"/>
    </source>
</evidence>
<dbReference type="EMBL" id="JACRSV010000001">
    <property type="protein sequence ID" value="MBC8558701.1"/>
    <property type="molecule type" value="Genomic_DNA"/>
</dbReference>
<dbReference type="Proteomes" id="UP000610760">
    <property type="component" value="Unassembled WGS sequence"/>
</dbReference>
<evidence type="ECO:0000256" key="6">
    <source>
        <dbReference type="ARBA" id="ARBA00049024"/>
    </source>
</evidence>
<dbReference type="GO" id="GO:0050661">
    <property type="term" value="F:NADP binding"/>
    <property type="evidence" value="ECO:0007669"/>
    <property type="project" value="InterPro"/>
</dbReference>
<dbReference type="InterPro" id="IPR016162">
    <property type="entry name" value="Ald_DH_N"/>
</dbReference>
<evidence type="ECO:0000313" key="10">
    <source>
        <dbReference type="Proteomes" id="UP000610760"/>
    </source>
</evidence>
<dbReference type="EC" id="1.2.1.41" evidence="7"/>
<dbReference type="Pfam" id="PF00171">
    <property type="entry name" value="Aldedh"/>
    <property type="match status" value="1"/>
</dbReference>
<feature type="domain" description="Aldehyde dehydrogenase" evidence="8">
    <location>
        <begin position="8"/>
        <end position="284"/>
    </location>
</feature>
<reference evidence="9" key="1">
    <citation type="submission" date="2020-08" db="EMBL/GenBank/DDBJ databases">
        <title>Genome public.</title>
        <authorList>
            <person name="Liu C."/>
            <person name="Sun Q."/>
        </authorList>
    </citation>
    <scope>NUCLEOTIDE SEQUENCE</scope>
    <source>
        <strain evidence="9">NSJ-33</strain>
    </source>
</reference>
<dbReference type="HAMAP" id="MF_00412">
    <property type="entry name" value="ProA"/>
    <property type="match status" value="1"/>
</dbReference>
<dbReference type="Gene3D" id="3.40.605.10">
    <property type="entry name" value="Aldehyde Dehydrogenase, Chain A, domain 1"/>
    <property type="match status" value="1"/>
</dbReference>
<evidence type="ECO:0000259" key="8">
    <source>
        <dbReference type="Pfam" id="PF00171"/>
    </source>
</evidence>
<evidence type="ECO:0000256" key="1">
    <source>
        <dbReference type="ARBA" id="ARBA00004985"/>
    </source>
</evidence>
<dbReference type="NCBIfam" id="TIGR00407">
    <property type="entry name" value="proA"/>
    <property type="match status" value="1"/>
</dbReference>
<dbReference type="InterPro" id="IPR020593">
    <property type="entry name" value="G-glutamylP_reductase_CS"/>
</dbReference>
<keyword evidence="2 7" id="KW-0028">Amino-acid biosynthesis</keyword>
<evidence type="ECO:0000256" key="4">
    <source>
        <dbReference type="ARBA" id="ARBA00022857"/>
    </source>
</evidence>
<protein>
    <recommendedName>
        <fullName evidence="7">Gamma-glutamyl phosphate reductase</fullName>
        <shortName evidence="7">GPR</shortName>
        <ecNumber evidence="7">1.2.1.41</ecNumber>
    </recommendedName>
    <alternativeName>
        <fullName evidence="7">Glutamate-5-semialdehyde dehydrogenase</fullName>
    </alternativeName>
    <alternativeName>
        <fullName evidence="7">Glutamyl-gamma-semialdehyde dehydrogenase</fullName>
        <shortName evidence="7">GSA dehydrogenase</shortName>
    </alternativeName>
</protein>
<evidence type="ECO:0000256" key="3">
    <source>
        <dbReference type="ARBA" id="ARBA00022650"/>
    </source>
</evidence>
<dbReference type="RefSeq" id="WP_249293588.1">
    <property type="nucleotide sequence ID" value="NZ_JACRSV010000001.1"/>
</dbReference>
<dbReference type="CDD" id="cd07079">
    <property type="entry name" value="ALDH_F18-19_ProA-GPR"/>
    <property type="match status" value="1"/>
</dbReference>
<dbReference type="PIRSF" id="PIRSF000151">
    <property type="entry name" value="GPR"/>
    <property type="match status" value="1"/>
</dbReference>
<evidence type="ECO:0000256" key="5">
    <source>
        <dbReference type="ARBA" id="ARBA00023002"/>
    </source>
</evidence>
<comment type="similarity">
    <text evidence="7">Belongs to the gamma-glutamyl phosphate reductase family.</text>
</comment>
<dbReference type="InterPro" id="IPR012134">
    <property type="entry name" value="Glu-5-SA_DH"/>
</dbReference>
<keyword evidence="3 7" id="KW-0641">Proline biosynthesis</keyword>
<comment type="function">
    <text evidence="7">Catalyzes the NADPH-dependent reduction of L-glutamate 5-phosphate into L-glutamate 5-semialdehyde and phosphate. The product spontaneously undergoes cyclization to form 1-pyrroline-5-carboxylate.</text>
</comment>
<dbReference type="InterPro" id="IPR016163">
    <property type="entry name" value="Ald_DH_C"/>
</dbReference>
<comment type="catalytic activity">
    <reaction evidence="6 7">
        <text>L-glutamate 5-semialdehyde + phosphate + NADP(+) = L-glutamyl 5-phosphate + NADPH + H(+)</text>
        <dbReference type="Rhea" id="RHEA:19541"/>
        <dbReference type="ChEBI" id="CHEBI:15378"/>
        <dbReference type="ChEBI" id="CHEBI:43474"/>
        <dbReference type="ChEBI" id="CHEBI:57783"/>
        <dbReference type="ChEBI" id="CHEBI:58066"/>
        <dbReference type="ChEBI" id="CHEBI:58274"/>
        <dbReference type="ChEBI" id="CHEBI:58349"/>
        <dbReference type="EC" id="1.2.1.41"/>
    </reaction>
</comment>
<dbReference type="GO" id="GO:0004350">
    <property type="term" value="F:glutamate-5-semialdehyde dehydrogenase activity"/>
    <property type="evidence" value="ECO:0007669"/>
    <property type="project" value="UniProtKB-UniRule"/>
</dbReference>
<dbReference type="GO" id="GO:0055129">
    <property type="term" value="P:L-proline biosynthetic process"/>
    <property type="evidence" value="ECO:0007669"/>
    <property type="project" value="UniProtKB-UniRule"/>
</dbReference>
<dbReference type="NCBIfam" id="NF001221">
    <property type="entry name" value="PRK00197.1"/>
    <property type="match status" value="1"/>
</dbReference>
<dbReference type="InterPro" id="IPR015590">
    <property type="entry name" value="Aldehyde_DH_dom"/>
</dbReference>
<comment type="subcellular location">
    <subcellularLocation>
        <location evidence="7">Cytoplasm</location>
    </subcellularLocation>
</comment>
<comment type="caution">
    <text evidence="9">The sequence shown here is derived from an EMBL/GenBank/DDBJ whole genome shotgun (WGS) entry which is preliminary data.</text>
</comment>
<gene>
    <name evidence="7" type="primary">proA</name>
    <name evidence="9" type="ORF">H8710_01325</name>
</gene>
<dbReference type="PROSITE" id="PS01223">
    <property type="entry name" value="PROA"/>
    <property type="match status" value="1"/>
</dbReference>
<name>A0A926E3U6_9FIRM</name>
<evidence type="ECO:0000313" key="9">
    <source>
        <dbReference type="EMBL" id="MBC8558701.1"/>
    </source>
</evidence>
<dbReference type="InterPro" id="IPR000965">
    <property type="entry name" value="GPR_dom"/>
</dbReference>
<keyword evidence="10" id="KW-1185">Reference proteome</keyword>
<dbReference type="PANTHER" id="PTHR11063">
    <property type="entry name" value="GLUTAMATE SEMIALDEHYDE DEHYDROGENASE"/>
    <property type="match status" value="1"/>
</dbReference>
<comment type="pathway">
    <text evidence="1 7">Amino-acid biosynthesis; L-proline biosynthesis; L-glutamate 5-semialdehyde from L-glutamate: step 2/2.</text>
</comment>